<evidence type="ECO:0000256" key="1">
    <source>
        <dbReference type="SAM" id="MobiDB-lite"/>
    </source>
</evidence>
<proteinExistence type="predicted"/>
<gene>
    <name evidence="2" type="ORF">HYALB_00013178</name>
</gene>
<reference evidence="2" key="1">
    <citation type="submission" date="2021-07" db="EMBL/GenBank/DDBJ databases">
        <authorList>
            <person name="Durling M."/>
        </authorList>
    </citation>
    <scope>NUCLEOTIDE SEQUENCE</scope>
</reference>
<accession>A0A9N9LVB7</accession>
<feature type="region of interest" description="Disordered" evidence="1">
    <location>
        <begin position="240"/>
        <end position="324"/>
    </location>
</feature>
<dbReference type="AlphaFoldDB" id="A0A9N9LVB7"/>
<organism evidence="2 3">
    <name type="scientific">Hymenoscyphus albidus</name>
    <dbReference type="NCBI Taxonomy" id="595503"/>
    <lineage>
        <taxon>Eukaryota</taxon>
        <taxon>Fungi</taxon>
        <taxon>Dikarya</taxon>
        <taxon>Ascomycota</taxon>
        <taxon>Pezizomycotina</taxon>
        <taxon>Leotiomycetes</taxon>
        <taxon>Helotiales</taxon>
        <taxon>Helotiaceae</taxon>
        <taxon>Hymenoscyphus</taxon>
    </lineage>
</organism>
<feature type="region of interest" description="Disordered" evidence="1">
    <location>
        <begin position="10"/>
        <end position="41"/>
    </location>
</feature>
<evidence type="ECO:0000313" key="3">
    <source>
        <dbReference type="Proteomes" id="UP000701801"/>
    </source>
</evidence>
<keyword evidence="3" id="KW-1185">Reference proteome</keyword>
<dbReference type="EMBL" id="CAJVRM010000244">
    <property type="protein sequence ID" value="CAG8978186.1"/>
    <property type="molecule type" value="Genomic_DNA"/>
</dbReference>
<feature type="compositionally biased region" description="Polar residues" evidence="1">
    <location>
        <begin position="257"/>
        <end position="270"/>
    </location>
</feature>
<comment type="caution">
    <text evidence="2">The sequence shown here is derived from an EMBL/GenBank/DDBJ whole genome shotgun (WGS) entry which is preliminary data.</text>
</comment>
<feature type="compositionally biased region" description="Low complexity" evidence="1">
    <location>
        <begin position="271"/>
        <end position="289"/>
    </location>
</feature>
<name>A0A9N9LVB7_9HELO</name>
<sequence length="324" mass="34850">MIFIWNNAADATNSSHKSGLSPHDESFGPVKNPQNVDRDERSRKLRVENWGIGQGVADLFGSGSTSNASNVYVVSGVDTRTTQQWITTTNASASDASANDPVLHLTKGAFLIAETALGLYRIMRFASDGSASGVARGVVASSNVSNVAASNQPTPNGRWPHQLEFGFDSKGRVAYLQTLEAQFQAPDIQAVTNATGLPHRLALIHLAHSLSAQQVTTDYGNGMRVVYHAGAVNTINAMRRVRDAPNRPPLSIPMIQTRRSPTPAATSPTQRGTSPTPRVRTTTKVVKPAKTSDGKRSSRKKKPSSDGNNEKKAPRKTRFSCSTF</sequence>
<dbReference type="Proteomes" id="UP000701801">
    <property type="component" value="Unassembled WGS sequence"/>
</dbReference>
<protein>
    <submittedName>
        <fullName evidence="2">Uncharacterized protein</fullName>
    </submittedName>
</protein>
<evidence type="ECO:0000313" key="2">
    <source>
        <dbReference type="EMBL" id="CAG8978186.1"/>
    </source>
</evidence>